<evidence type="ECO:0000256" key="11">
    <source>
        <dbReference type="RuleBase" id="RU361183"/>
    </source>
</evidence>
<evidence type="ECO:0000259" key="13">
    <source>
        <dbReference type="PROSITE" id="PS50060"/>
    </source>
</evidence>
<evidence type="ECO:0000313" key="15">
    <source>
        <dbReference type="Ensembl" id="ENSCSEP00000023655.1"/>
    </source>
</evidence>
<evidence type="ECO:0000256" key="4">
    <source>
        <dbReference type="ARBA" id="ARBA00022801"/>
    </source>
</evidence>
<name>A0A3P8WGB2_CYNSE</name>
<dbReference type="GeneID" id="103389008"/>
<feature type="domain" description="MAM" evidence="13">
    <location>
        <begin position="273"/>
        <end position="447"/>
    </location>
</feature>
<dbReference type="PANTHER" id="PTHR10127:SF903">
    <property type="entry name" value="MEPRIN A SUBUNIT"/>
    <property type="match status" value="1"/>
</dbReference>
<evidence type="ECO:0000256" key="2">
    <source>
        <dbReference type="ARBA" id="ARBA00022723"/>
    </source>
</evidence>
<comment type="cofactor">
    <cofactor evidence="10 11">
        <name>Zn(2+)</name>
        <dbReference type="ChEBI" id="CHEBI:29105"/>
    </cofactor>
    <text evidence="10 11">Binds 1 zinc ion per subunit.</text>
</comment>
<keyword evidence="6 10" id="KW-0482">Metalloprotease</keyword>
<dbReference type="InterPro" id="IPR001506">
    <property type="entry name" value="Peptidase_M12A"/>
</dbReference>
<dbReference type="Pfam" id="PF01400">
    <property type="entry name" value="Astacin"/>
    <property type="match status" value="1"/>
</dbReference>
<dbReference type="InterPro" id="IPR000998">
    <property type="entry name" value="MAM_dom"/>
</dbReference>
<sequence length="694" mass="78101">MTQQPDQQEKKRANMKGYIFLLVNLAISSPFPQRSEKRLDKSNFTFEDMEEGKDISEINNGHSDILPSIKSRSSLSSDDILWTMPIPVVLDESLGLNAVGVILQAFEQFRLKSCIDFKPRDQERDYVIVQKLDGCYSYVGLVGGPQELSIGTNCDEISLVEHEFLHALGFFHEHTRFDRDDYVTIHLENILADNKNNFEKIPLSVSTDMGVPYDYWSVMHYGKKAFSNGDGNTITTKDAKFIDIIGQTQDMSPSDTLELNRRYNCTSTATFSMHCTFSQGEMCKMKKCSLGNIEWKMVTHANNGPSSDHTSLPTGSYNHSSDDSHFMYANTAYGMEGDSATLETDRMYSKGKCNVQCLQFYYYHRGSQNDTLNIWIREFHDERDHRGSRRLMGQISGQHTSHWQVHHVPLNATTDFQVEFEVRKGGGFSSGGFSIDDVNLSETGCPHVTLQLNNIEKLLNASDSETIFSPRQYSKDGYAYRFAVVLSVSYIGLGVQLVSGKYDNQLQWPSLHKQVTLQMVDQTPNPRMQMSMRRSFTSDPVTDTSEGSRWYENPREVGEQYVDKNNETSYGGLVYGRSSFADLDTMKTRDFIKGGNAVFTLSFHDLSSLVTGDELPCPHMAAVNYNQSHDLDHGTCSSRIPTTVQPSPTTTGDWIMTTVQPPPVTTDDSIFGFSPAIVASPVLTFLLALILMIP</sequence>
<dbReference type="RefSeq" id="XP_024917231.1">
    <property type="nucleotide sequence ID" value="XM_025061463.1"/>
</dbReference>
<dbReference type="SUPFAM" id="SSF49599">
    <property type="entry name" value="TRAF domain-like"/>
    <property type="match status" value="1"/>
</dbReference>
<dbReference type="Pfam" id="PF22486">
    <property type="entry name" value="MATH_2"/>
    <property type="match status" value="1"/>
</dbReference>
<reference evidence="15" key="3">
    <citation type="submission" date="2025-09" db="UniProtKB">
        <authorList>
            <consortium name="Ensembl"/>
        </authorList>
    </citation>
    <scope>IDENTIFICATION</scope>
</reference>
<keyword evidence="5 10" id="KW-0862">Zinc</keyword>
<evidence type="ECO:0000256" key="12">
    <source>
        <dbReference type="SAM" id="Phobius"/>
    </source>
</evidence>
<accession>A0A3P8WGB2</accession>
<dbReference type="FunFam" id="3.40.390.10:FF:000015">
    <property type="entry name" value="Meprin A subunit"/>
    <property type="match status" value="1"/>
</dbReference>
<dbReference type="AlphaFoldDB" id="A0A3P8WGB2"/>
<dbReference type="SUPFAM" id="SSF55486">
    <property type="entry name" value="Metalloproteases ('zincins'), catalytic domain"/>
    <property type="match status" value="1"/>
</dbReference>
<keyword evidence="12" id="KW-0472">Membrane</keyword>
<dbReference type="CDD" id="cd06263">
    <property type="entry name" value="MAM"/>
    <property type="match status" value="1"/>
</dbReference>
<dbReference type="EC" id="3.4.24.-" evidence="11"/>
<dbReference type="InterPro" id="IPR024079">
    <property type="entry name" value="MetalloPept_cat_dom_sf"/>
</dbReference>
<keyword evidence="8" id="KW-1015">Disulfide bond</keyword>
<evidence type="ECO:0000256" key="3">
    <source>
        <dbReference type="ARBA" id="ARBA00022729"/>
    </source>
</evidence>
<dbReference type="Ensembl" id="ENSCSET00000023964.1">
    <property type="protein sequence ID" value="ENSCSEP00000023655.1"/>
    <property type="gene ID" value="ENSCSEG00000015084.1"/>
</dbReference>
<dbReference type="PROSITE" id="PS50060">
    <property type="entry name" value="MAM_2"/>
    <property type="match status" value="1"/>
</dbReference>
<evidence type="ECO:0000256" key="10">
    <source>
        <dbReference type="PROSITE-ProRule" id="PRU01211"/>
    </source>
</evidence>
<keyword evidence="12" id="KW-1133">Transmembrane helix</keyword>
<dbReference type="InterPro" id="IPR006026">
    <property type="entry name" value="Peptidase_Metallo"/>
</dbReference>
<evidence type="ECO:0000313" key="16">
    <source>
        <dbReference type="Proteomes" id="UP000265120"/>
    </source>
</evidence>
<feature type="transmembrane region" description="Helical" evidence="12">
    <location>
        <begin position="670"/>
        <end position="693"/>
    </location>
</feature>
<dbReference type="GO" id="GO:0016020">
    <property type="term" value="C:membrane"/>
    <property type="evidence" value="ECO:0007669"/>
    <property type="project" value="InterPro"/>
</dbReference>
<evidence type="ECO:0000259" key="14">
    <source>
        <dbReference type="PROSITE" id="PS51864"/>
    </source>
</evidence>
<evidence type="ECO:0000256" key="8">
    <source>
        <dbReference type="ARBA" id="ARBA00023157"/>
    </source>
</evidence>
<dbReference type="SMART" id="SM00235">
    <property type="entry name" value="ZnMc"/>
    <property type="match status" value="1"/>
</dbReference>
<organism evidence="15 16">
    <name type="scientific">Cynoglossus semilaevis</name>
    <name type="common">Tongue sole</name>
    <dbReference type="NCBI Taxonomy" id="244447"/>
    <lineage>
        <taxon>Eukaryota</taxon>
        <taxon>Metazoa</taxon>
        <taxon>Chordata</taxon>
        <taxon>Craniata</taxon>
        <taxon>Vertebrata</taxon>
        <taxon>Euteleostomi</taxon>
        <taxon>Actinopterygii</taxon>
        <taxon>Neopterygii</taxon>
        <taxon>Teleostei</taxon>
        <taxon>Neoteleostei</taxon>
        <taxon>Acanthomorphata</taxon>
        <taxon>Carangaria</taxon>
        <taxon>Pleuronectiformes</taxon>
        <taxon>Pleuronectoidei</taxon>
        <taxon>Cynoglossidae</taxon>
        <taxon>Cynoglossinae</taxon>
        <taxon>Cynoglossus</taxon>
    </lineage>
</organism>
<dbReference type="GO" id="GO:0006508">
    <property type="term" value="P:proteolysis"/>
    <property type="evidence" value="ECO:0007669"/>
    <property type="project" value="UniProtKB-KW"/>
</dbReference>
<dbReference type="InParanoid" id="A0A3P8WGB2"/>
<dbReference type="GO" id="GO:0004222">
    <property type="term" value="F:metalloendopeptidase activity"/>
    <property type="evidence" value="ECO:0007669"/>
    <property type="project" value="UniProtKB-UniRule"/>
</dbReference>
<evidence type="ECO:0000256" key="5">
    <source>
        <dbReference type="ARBA" id="ARBA00022833"/>
    </source>
</evidence>
<keyword evidence="1 10" id="KW-0645">Protease</keyword>
<keyword evidence="2 10" id="KW-0479">Metal-binding</keyword>
<keyword evidence="7" id="KW-0865">Zymogen</keyword>
<proteinExistence type="predicted"/>
<dbReference type="Gene3D" id="2.60.120.200">
    <property type="match status" value="1"/>
</dbReference>
<dbReference type="GO" id="GO:0008270">
    <property type="term" value="F:zinc ion binding"/>
    <property type="evidence" value="ECO:0007669"/>
    <property type="project" value="UniProtKB-UniRule"/>
</dbReference>
<evidence type="ECO:0000256" key="6">
    <source>
        <dbReference type="ARBA" id="ARBA00023049"/>
    </source>
</evidence>
<feature type="binding site" evidence="10">
    <location>
        <position position="172"/>
    </location>
    <ligand>
        <name>Zn(2+)</name>
        <dbReference type="ChEBI" id="CHEBI:29105"/>
        <note>catalytic</note>
    </ligand>
</feature>
<keyword evidence="12" id="KW-0812">Transmembrane</keyword>
<dbReference type="OMA" id="TCIDFKQ"/>
<comment type="caution">
    <text evidence="10">Lacks conserved residue(s) required for the propagation of feature annotation.</text>
</comment>
<dbReference type="SMART" id="SM00137">
    <property type="entry name" value="MAM"/>
    <property type="match status" value="1"/>
</dbReference>
<keyword evidence="3" id="KW-0732">Signal</keyword>
<dbReference type="PANTHER" id="PTHR10127">
    <property type="entry name" value="DISCOIDIN, CUB, EGF, LAMININ , AND ZINC METALLOPROTEASE DOMAIN CONTAINING"/>
    <property type="match status" value="1"/>
</dbReference>
<keyword evidence="9" id="KW-0325">Glycoprotein</keyword>
<evidence type="ECO:0000256" key="7">
    <source>
        <dbReference type="ARBA" id="ARBA00023145"/>
    </source>
</evidence>
<keyword evidence="4 10" id="KW-0378">Hydrolase</keyword>
<dbReference type="PROSITE" id="PS51864">
    <property type="entry name" value="ASTACIN"/>
    <property type="match status" value="1"/>
</dbReference>
<dbReference type="Pfam" id="PF00629">
    <property type="entry name" value="MAM"/>
    <property type="match status" value="1"/>
</dbReference>
<reference evidence="15 16" key="1">
    <citation type="journal article" date="2014" name="Nat. Genet.">
        <title>Whole-genome sequence of a flatfish provides insights into ZW sex chromosome evolution and adaptation to a benthic lifestyle.</title>
        <authorList>
            <person name="Chen S."/>
            <person name="Zhang G."/>
            <person name="Shao C."/>
            <person name="Huang Q."/>
            <person name="Liu G."/>
            <person name="Zhang P."/>
            <person name="Song W."/>
            <person name="An N."/>
            <person name="Chalopin D."/>
            <person name="Volff J.N."/>
            <person name="Hong Y."/>
            <person name="Li Q."/>
            <person name="Sha Z."/>
            <person name="Zhou H."/>
            <person name="Xie M."/>
            <person name="Yu Q."/>
            <person name="Liu Y."/>
            <person name="Xiang H."/>
            <person name="Wang N."/>
            <person name="Wu K."/>
            <person name="Yang C."/>
            <person name="Zhou Q."/>
            <person name="Liao X."/>
            <person name="Yang L."/>
            <person name="Hu Q."/>
            <person name="Zhang J."/>
            <person name="Meng L."/>
            <person name="Jin L."/>
            <person name="Tian Y."/>
            <person name="Lian J."/>
            <person name="Yang J."/>
            <person name="Miao G."/>
            <person name="Liu S."/>
            <person name="Liang Z."/>
            <person name="Yan F."/>
            <person name="Li Y."/>
            <person name="Sun B."/>
            <person name="Zhang H."/>
            <person name="Zhang J."/>
            <person name="Zhu Y."/>
            <person name="Du M."/>
            <person name="Zhao Y."/>
            <person name="Schartl M."/>
            <person name="Tang Q."/>
            <person name="Wang J."/>
        </authorList>
    </citation>
    <scope>NUCLEOTIDE SEQUENCE</scope>
</reference>
<dbReference type="Gene3D" id="2.60.210.10">
    <property type="entry name" value="Apoptosis, Tumor Necrosis Factor Receptor Associated Protein 2, Chain A"/>
    <property type="match status" value="1"/>
</dbReference>
<dbReference type="GeneTree" id="ENSGT00950000183111"/>
<feature type="binding site" evidence="10">
    <location>
        <position position="166"/>
    </location>
    <ligand>
        <name>Zn(2+)</name>
        <dbReference type="ChEBI" id="CHEBI:29105"/>
        <note>catalytic</note>
    </ligand>
</feature>
<keyword evidence="16" id="KW-1185">Reference proteome</keyword>
<dbReference type="InterPro" id="IPR002083">
    <property type="entry name" value="MATH/TRAF_dom"/>
</dbReference>
<reference evidence="15" key="2">
    <citation type="submission" date="2025-08" db="UniProtKB">
        <authorList>
            <consortium name="Ensembl"/>
        </authorList>
    </citation>
    <scope>IDENTIFICATION</scope>
</reference>
<dbReference type="PRINTS" id="PR00480">
    <property type="entry name" value="ASTACIN"/>
</dbReference>
<dbReference type="InterPro" id="IPR008974">
    <property type="entry name" value="TRAF-like"/>
</dbReference>
<dbReference type="InterPro" id="IPR013320">
    <property type="entry name" value="ConA-like_dom_sf"/>
</dbReference>
<evidence type="ECO:0000256" key="1">
    <source>
        <dbReference type="ARBA" id="ARBA00022670"/>
    </source>
</evidence>
<protein>
    <recommendedName>
        <fullName evidence="11">Metalloendopeptidase</fullName>
        <ecNumber evidence="11">3.4.24.-</ecNumber>
    </recommendedName>
</protein>
<feature type="active site" evidence="10">
    <location>
        <position position="163"/>
    </location>
</feature>
<evidence type="ECO:0000256" key="9">
    <source>
        <dbReference type="ARBA" id="ARBA00023180"/>
    </source>
</evidence>
<dbReference type="Proteomes" id="UP000265120">
    <property type="component" value="Chromosome 13"/>
</dbReference>
<dbReference type="Gene3D" id="3.40.390.10">
    <property type="entry name" value="Collagenase (Catalytic Domain)"/>
    <property type="match status" value="1"/>
</dbReference>
<dbReference type="SUPFAM" id="SSF49899">
    <property type="entry name" value="Concanavalin A-like lectins/glucanases"/>
    <property type="match status" value="1"/>
</dbReference>
<feature type="domain" description="Peptidase M12A" evidence="14">
    <location>
        <begin position="73"/>
        <end position="266"/>
    </location>
</feature>
<feature type="binding site" evidence="10">
    <location>
        <position position="162"/>
    </location>
    <ligand>
        <name>Zn(2+)</name>
        <dbReference type="ChEBI" id="CHEBI:29105"/>
        <note>catalytic</note>
    </ligand>
</feature>